<keyword evidence="2" id="KW-0808">Transferase</keyword>
<dbReference type="Proteomes" id="UP000825051">
    <property type="component" value="Chromosome"/>
</dbReference>
<dbReference type="NCBIfam" id="TIGR01444">
    <property type="entry name" value="fkbM_fam"/>
    <property type="match status" value="1"/>
</dbReference>
<dbReference type="InterPro" id="IPR006342">
    <property type="entry name" value="FkbM_mtfrase"/>
</dbReference>
<dbReference type="GO" id="GO:0032259">
    <property type="term" value="P:methylation"/>
    <property type="evidence" value="ECO:0007669"/>
    <property type="project" value="UniProtKB-KW"/>
</dbReference>
<dbReference type="InterPro" id="IPR029063">
    <property type="entry name" value="SAM-dependent_MTases_sf"/>
</dbReference>
<dbReference type="EMBL" id="CP080507">
    <property type="protein sequence ID" value="QYM80486.1"/>
    <property type="molecule type" value="Genomic_DNA"/>
</dbReference>
<name>A0A8F9XMP6_9BACT</name>
<protein>
    <submittedName>
        <fullName evidence="2">FkbM family methyltransferase</fullName>
    </submittedName>
</protein>
<reference evidence="2" key="1">
    <citation type="submission" date="2021-08" db="EMBL/GenBank/DDBJ databases">
        <title>Genome of a novel bacterium of the phylum Verrucomicrobia, Oleiharenicola sp. KSB-15.</title>
        <authorList>
            <person name="Chung J.-H."/>
            <person name="Ahn J.-H."/>
            <person name="Yoon Y."/>
            <person name="Kim D.-Y."/>
            <person name="An S.-H."/>
            <person name="Park I."/>
            <person name="Yeon J."/>
        </authorList>
    </citation>
    <scope>NUCLEOTIDE SEQUENCE</scope>
    <source>
        <strain evidence="2">KSB-15</strain>
    </source>
</reference>
<keyword evidence="2" id="KW-0489">Methyltransferase</keyword>
<feature type="domain" description="Methyltransferase FkbM" evidence="1">
    <location>
        <begin position="183"/>
        <end position="264"/>
    </location>
</feature>
<dbReference type="AlphaFoldDB" id="A0A8F9XMP6"/>
<dbReference type="PANTHER" id="PTHR34203">
    <property type="entry name" value="METHYLTRANSFERASE, FKBM FAMILY PROTEIN"/>
    <property type="match status" value="1"/>
</dbReference>
<dbReference type="InterPro" id="IPR052514">
    <property type="entry name" value="SAM-dependent_MTase"/>
</dbReference>
<dbReference type="PANTHER" id="PTHR34203:SF15">
    <property type="entry name" value="SLL1173 PROTEIN"/>
    <property type="match status" value="1"/>
</dbReference>
<organism evidence="2 3">
    <name type="scientific">Horticoccus luteus</name>
    <dbReference type="NCBI Taxonomy" id="2862869"/>
    <lineage>
        <taxon>Bacteria</taxon>
        <taxon>Pseudomonadati</taxon>
        <taxon>Verrucomicrobiota</taxon>
        <taxon>Opitutia</taxon>
        <taxon>Opitutales</taxon>
        <taxon>Opitutaceae</taxon>
        <taxon>Horticoccus</taxon>
    </lineage>
</organism>
<dbReference type="Gene3D" id="3.40.50.150">
    <property type="entry name" value="Vaccinia Virus protein VP39"/>
    <property type="match status" value="1"/>
</dbReference>
<dbReference type="RefSeq" id="WP_220165740.1">
    <property type="nucleotide sequence ID" value="NZ_CP080507.1"/>
</dbReference>
<sequence>MISAHALAKKVRHFQGLRNLEALWRWLRPVYQWLLDPLGRGVQITLGGRAVRFPAALLSHYPDWSGYERESFEALAGWLDSQPGRLTLLDIGCSFGVVTSFAVQICPRVEVIAFDSDLTSLRALDAVVPSGALDRVKRVHGLLGATHASGSNLEAAIATTLRQLPAIPPKVAINHSQYVCFGEAGARTVPQHQLDALLAGVAFPGPVLLKCDVEGAELLVLNGAAELLRRIRPALLLSVHPPALPRFGPTPEDVAAFLTQHHYRWNVLARDHEEHWWCEPISS</sequence>
<dbReference type="Pfam" id="PF05050">
    <property type="entry name" value="Methyltransf_21"/>
    <property type="match status" value="1"/>
</dbReference>
<evidence type="ECO:0000259" key="1">
    <source>
        <dbReference type="Pfam" id="PF05050"/>
    </source>
</evidence>
<dbReference type="SUPFAM" id="SSF53335">
    <property type="entry name" value="S-adenosyl-L-methionine-dependent methyltransferases"/>
    <property type="match status" value="1"/>
</dbReference>
<gene>
    <name evidence="2" type="ORF">K0B96_07730</name>
</gene>
<evidence type="ECO:0000313" key="3">
    <source>
        <dbReference type="Proteomes" id="UP000825051"/>
    </source>
</evidence>
<dbReference type="GO" id="GO:0008168">
    <property type="term" value="F:methyltransferase activity"/>
    <property type="evidence" value="ECO:0007669"/>
    <property type="project" value="UniProtKB-KW"/>
</dbReference>
<keyword evidence="3" id="KW-1185">Reference proteome</keyword>
<proteinExistence type="predicted"/>
<evidence type="ECO:0000313" key="2">
    <source>
        <dbReference type="EMBL" id="QYM80486.1"/>
    </source>
</evidence>
<accession>A0A8F9XMP6</accession>
<dbReference type="KEGG" id="ole:K0B96_07730"/>